<organism evidence="2 4">
    <name type="scientific">Lawsonella clevelandensis</name>
    <dbReference type="NCBI Taxonomy" id="1528099"/>
    <lineage>
        <taxon>Bacteria</taxon>
        <taxon>Bacillati</taxon>
        <taxon>Actinomycetota</taxon>
        <taxon>Actinomycetes</taxon>
        <taxon>Mycobacteriales</taxon>
        <taxon>Lawsonellaceae</taxon>
        <taxon>Lawsonella</taxon>
    </lineage>
</organism>
<proteinExistence type="inferred from homology"/>
<dbReference type="PANTHER" id="PTHR15004:SF0">
    <property type="entry name" value="GLUTAMYL-TRNA(GLN) AMIDOTRANSFERASE SUBUNIT C, MITOCHONDRIAL"/>
    <property type="match status" value="1"/>
</dbReference>
<reference evidence="3 5" key="3">
    <citation type="submission" date="2019-04" db="EMBL/GenBank/DDBJ databases">
        <authorList>
            <person name="Seth-Smith MB H."/>
            <person name="Seth-Smith H."/>
        </authorList>
    </citation>
    <scope>NUCLEOTIDE SEQUENCE [LARGE SCALE GENOMIC DNA]</scope>
    <source>
        <strain evidence="3">USB-603019</strain>
    </source>
</reference>
<dbReference type="KEGG" id="cbq:AL705_01405"/>
<dbReference type="GO" id="GO:0005524">
    <property type="term" value="F:ATP binding"/>
    <property type="evidence" value="ECO:0007669"/>
    <property type="project" value="UniProtKB-KW"/>
</dbReference>
<dbReference type="GeneID" id="84894289"/>
<dbReference type="GO" id="GO:0050567">
    <property type="term" value="F:glutaminyl-tRNA synthase (glutamine-hydrolyzing) activity"/>
    <property type="evidence" value="ECO:0007669"/>
    <property type="project" value="UniProtKB-UniRule"/>
</dbReference>
<dbReference type="PANTHER" id="PTHR15004">
    <property type="entry name" value="GLUTAMYL-TRNA(GLN) AMIDOTRANSFERASE SUBUNIT C, MITOCHONDRIAL"/>
    <property type="match status" value="1"/>
</dbReference>
<name>A0A0M4MKE6_9ACTN</name>
<dbReference type="STRING" id="1528099.AL705_01405"/>
<gene>
    <name evidence="1 3" type="primary">gatC</name>
    <name evidence="2" type="ORF">AL705_01405</name>
    <name evidence="3" type="ORF">LC603019_00293</name>
</gene>
<dbReference type="OrthoDB" id="5295223at2"/>
<keyword evidence="1" id="KW-0648">Protein biosynthesis</keyword>
<dbReference type="RefSeq" id="WP_053961494.1">
    <property type="nucleotide sequence ID" value="NZ_CAJPTR010000001.1"/>
</dbReference>
<dbReference type="HAMAP" id="MF_00122">
    <property type="entry name" value="GatC"/>
    <property type="match status" value="1"/>
</dbReference>
<reference evidence="2 4" key="1">
    <citation type="journal article" date="2015" name="Genome Announc.">
        <title>Complete Genome Sequences for Two Strains of a Novel Fastidious, Partially Acid-Fast, Gram-Positive Corynebacterineae Bacterium, Derived from Human Clinical Samples.</title>
        <authorList>
            <person name="Nicholson A.C."/>
            <person name="Bell M."/>
            <person name="Humrighouse B.W."/>
            <person name="McQuiston J.R."/>
        </authorList>
    </citation>
    <scope>NUCLEOTIDE SEQUENCE [LARGE SCALE GENOMIC DNA]</scope>
    <source>
        <strain evidence="2 4">X1698</strain>
    </source>
</reference>
<dbReference type="GO" id="GO:0006412">
    <property type="term" value="P:translation"/>
    <property type="evidence" value="ECO:0007669"/>
    <property type="project" value="UniProtKB-UniRule"/>
</dbReference>
<protein>
    <recommendedName>
        <fullName evidence="1">Aspartyl/glutamyl-tRNA(Asn/Gln) amidotransferase subunit C</fullName>
        <shortName evidence="1">Asp/Glu-ADT subunit C</shortName>
        <ecNumber evidence="1">6.3.5.-</ecNumber>
    </recommendedName>
</protein>
<dbReference type="InterPro" id="IPR036113">
    <property type="entry name" value="Asp/Glu-ADT_sf_sub_c"/>
</dbReference>
<dbReference type="NCBIfam" id="TIGR00135">
    <property type="entry name" value="gatC"/>
    <property type="match status" value="1"/>
</dbReference>
<keyword evidence="1" id="KW-0067">ATP-binding</keyword>
<evidence type="ECO:0000313" key="3">
    <source>
        <dbReference type="EMBL" id="VHN99879.1"/>
    </source>
</evidence>
<dbReference type="SUPFAM" id="SSF141000">
    <property type="entry name" value="Glu-tRNAGln amidotransferase C subunit"/>
    <property type="match status" value="1"/>
</dbReference>
<dbReference type="PATRIC" id="fig|1528099.3.peg.289"/>
<dbReference type="InterPro" id="IPR003837">
    <property type="entry name" value="GatC"/>
</dbReference>
<evidence type="ECO:0000256" key="1">
    <source>
        <dbReference type="HAMAP-Rule" id="MF_00122"/>
    </source>
</evidence>
<dbReference type="GO" id="GO:0006450">
    <property type="term" value="P:regulation of translational fidelity"/>
    <property type="evidence" value="ECO:0007669"/>
    <property type="project" value="InterPro"/>
</dbReference>
<dbReference type="GO" id="GO:0016740">
    <property type="term" value="F:transferase activity"/>
    <property type="evidence" value="ECO:0007669"/>
    <property type="project" value="UniProtKB-KW"/>
</dbReference>
<keyword evidence="1" id="KW-0436">Ligase</keyword>
<comment type="catalytic activity">
    <reaction evidence="1">
        <text>L-aspartyl-tRNA(Asn) + L-glutamine + ATP + H2O = L-asparaginyl-tRNA(Asn) + L-glutamate + ADP + phosphate + 2 H(+)</text>
        <dbReference type="Rhea" id="RHEA:14513"/>
        <dbReference type="Rhea" id="RHEA-COMP:9674"/>
        <dbReference type="Rhea" id="RHEA-COMP:9677"/>
        <dbReference type="ChEBI" id="CHEBI:15377"/>
        <dbReference type="ChEBI" id="CHEBI:15378"/>
        <dbReference type="ChEBI" id="CHEBI:29985"/>
        <dbReference type="ChEBI" id="CHEBI:30616"/>
        <dbReference type="ChEBI" id="CHEBI:43474"/>
        <dbReference type="ChEBI" id="CHEBI:58359"/>
        <dbReference type="ChEBI" id="CHEBI:78515"/>
        <dbReference type="ChEBI" id="CHEBI:78516"/>
        <dbReference type="ChEBI" id="CHEBI:456216"/>
    </reaction>
</comment>
<keyword evidence="2" id="KW-0808">Transferase</keyword>
<dbReference type="EMBL" id="CP012390">
    <property type="protein sequence ID" value="ALE18591.1"/>
    <property type="molecule type" value="Genomic_DNA"/>
</dbReference>
<comment type="similarity">
    <text evidence="1">Belongs to the GatC family.</text>
</comment>
<dbReference type="Proteomes" id="UP000324288">
    <property type="component" value="Chromosome"/>
</dbReference>
<dbReference type="EC" id="6.3.5.-" evidence="1"/>
<accession>A0A0M4MKE6</accession>
<evidence type="ECO:0000313" key="5">
    <source>
        <dbReference type="Proteomes" id="UP000324288"/>
    </source>
</evidence>
<dbReference type="AlphaFoldDB" id="A0A0M4MKE6"/>
<comment type="catalytic activity">
    <reaction evidence="1">
        <text>L-glutamyl-tRNA(Gln) + L-glutamine + ATP + H2O = L-glutaminyl-tRNA(Gln) + L-glutamate + ADP + phosphate + H(+)</text>
        <dbReference type="Rhea" id="RHEA:17521"/>
        <dbReference type="Rhea" id="RHEA-COMP:9681"/>
        <dbReference type="Rhea" id="RHEA-COMP:9684"/>
        <dbReference type="ChEBI" id="CHEBI:15377"/>
        <dbReference type="ChEBI" id="CHEBI:15378"/>
        <dbReference type="ChEBI" id="CHEBI:29985"/>
        <dbReference type="ChEBI" id="CHEBI:30616"/>
        <dbReference type="ChEBI" id="CHEBI:43474"/>
        <dbReference type="ChEBI" id="CHEBI:58359"/>
        <dbReference type="ChEBI" id="CHEBI:78520"/>
        <dbReference type="ChEBI" id="CHEBI:78521"/>
        <dbReference type="ChEBI" id="CHEBI:456216"/>
    </reaction>
</comment>
<evidence type="ECO:0000313" key="2">
    <source>
        <dbReference type="EMBL" id="ALE18591.1"/>
    </source>
</evidence>
<dbReference type="Proteomes" id="UP000068137">
    <property type="component" value="Chromosome"/>
</dbReference>
<evidence type="ECO:0000313" key="4">
    <source>
        <dbReference type="Proteomes" id="UP000068137"/>
    </source>
</evidence>
<dbReference type="Gene3D" id="1.10.20.60">
    <property type="entry name" value="Glu-tRNAGln amidotransferase C subunit, N-terminal domain"/>
    <property type="match status" value="1"/>
</dbReference>
<sequence>MDGITRDDVAHLAKLARLALADDELDELAGQIKDILQHVNVITELDTEGVEAMSHPVAIHNVTHEDVIKPCLSQEEVLSQAPEVEDGRIVVPQILGEGGE</sequence>
<dbReference type="Pfam" id="PF02686">
    <property type="entry name" value="GatC"/>
    <property type="match status" value="1"/>
</dbReference>
<keyword evidence="5" id="KW-1185">Reference proteome</keyword>
<dbReference type="EMBL" id="LR584267">
    <property type="protein sequence ID" value="VHN99879.1"/>
    <property type="molecule type" value="Genomic_DNA"/>
</dbReference>
<comment type="subunit">
    <text evidence="1">Heterotrimer of A, B and C subunits.</text>
</comment>
<reference evidence="2" key="2">
    <citation type="journal article" date="2016" name="Int. J. Syst. Evol. Microbiol.">
        <title>Lawsonella clevelandensis gen. nov., sp. nov., a new member of the suborder Corynebacterineae isolated from human abscesses.</title>
        <authorList>
            <person name="Bell M.E."/>
            <person name="Bernard K.A."/>
            <person name="Harrington S.M."/>
            <person name="Patel N.B."/>
            <person name="Tucker T.A."/>
            <person name="Metcalfe M.G."/>
            <person name="McQuiston J.R."/>
        </authorList>
    </citation>
    <scope>NUCLEOTIDE SEQUENCE</scope>
    <source>
        <strain evidence="2">X1698</strain>
    </source>
</reference>
<dbReference type="GO" id="GO:0070681">
    <property type="term" value="P:glutaminyl-tRNAGln biosynthesis via transamidation"/>
    <property type="evidence" value="ECO:0007669"/>
    <property type="project" value="TreeGrafter"/>
</dbReference>
<keyword evidence="1" id="KW-0547">Nucleotide-binding</keyword>
<comment type="function">
    <text evidence="1">Allows the formation of correctly charged Asn-tRNA(Asn) or Gln-tRNA(Gln) through the transamidation of misacylated Asp-tRNA(Asn) or Glu-tRNA(Gln) in organisms which lack either or both of asparaginyl-tRNA or glutaminyl-tRNA synthetases. The reaction takes place in the presence of glutamine and ATP through an activated phospho-Asp-tRNA(Asn) or phospho-Glu-tRNA(Gln).</text>
</comment>